<dbReference type="AlphaFoldDB" id="A0A3Q2CYW2"/>
<keyword evidence="2" id="KW-1133">Transmembrane helix</keyword>
<name>A0A3Q2CYW2_CYPVA</name>
<evidence type="ECO:0000256" key="1">
    <source>
        <dbReference type="SAM" id="MobiDB-lite"/>
    </source>
</evidence>
<evidence type="ECO:0000313" key="4">
    <source>
        <dbReference type="Proteomes" id="UP000265020"/>
    </source>
</evidence>
<evidence type="ECO:0000313" key="3">
    <source>
        <dbReference type="Ensembl" id="ENSCVAP00000011074.1"/>
    </source>
</evidence>
<reference evidence="3" key="1">
    <citation type="submission" date="2025-08" db="UniProtKB">
        <authorList>
            <consortium name="Ensembl"/>
        </authorList>
    </citation>
    <scope>IDENTIFICATION</scope>
</reference>
<feature type="compositionally biased region" description="Polar residues" evidence="1">
    <location>
        <begin position="209"/>
        <end position="218"/>
    </location>
</feature>
<dbReference type="Proteomes" id="UP000265020">
    <property type="component" value="Unassembled WGS sequence"/>
</dbReference>
<accession>A0A3Q2CYW2</accession>
<keyword evidence="2" id="KW-0812">Transmembrane</keyword>
<protein>
    <submittedName>
        <fullName evidence="3">Uncharacterized protein</fullName>
    </submittedName>
</protein>
<feature type="region of interest" description="Disordered" evidence="1">
    <location>
        <begin position="96"/>
        <end position="218"/>
    </location>
</feature>
<keyword evidence="2" id="KW-0472">Membrane</keyword>
<feature type="compositionally biased region" description="Low complexity" evidence="1">
    <location>
        <begin position="164"/>
        <end position="182"/>
    </location>
</feature>
<keyword evidence="4" id="KW-1185">Reference proteome</keyword>
<proteinExistence type="predicted"/>
<sequence>MFLSHFLCPLRLPIIILAPPSPPSQTLRPPSPPAPPVLVVLFVVLVFLLLVLSRSRGVQPVGPLPPDGRLPAALHHIRPPRLHHFILLRPPAGPPAGPWPPAHGAVSWPRPPQPLLNYNKTEPEPTGPMEPEPAGPVEPEPTGPMEPEPAGPVEPEPAGPVEPEPAAGPVEPEPNVLVVPSPTQSETQLVLGPRPGIRTQSVPGPLDPSVQTCWSRTP</sequence>
<dbReference type="STRING" id="28743.ENSCVAP00000011074"/>
<organism evidence="3 4">
    <name type="scientific">Cyprinodon variegatus</name>
    <name type="common">Sheepshead minnow</name>
    <dbReference type="NCBI Taxonomy" id="28743"/>
    <lineage>
        <taxon>Eukaryota</taxon>
        <taxon>Metazoa</taxon>
        <taxon>Chordata</taxon>
        <taxon>Craniata</taxon>
        <taxon>Vertebrata</taxon>
        <taxon>Euteleostomi</taxon>
        <taxon>Actinopterygii</taxon>
        <taxon>Neopterygii</taxon>
        <taxon>Teleostei</taxon>
        <taxon>Neoteleostei</taxon>
        <taxon>Acanthomorphata</taxon>
        <taxon>Ovalentaria</taxon>
        <taxon>Atherinomorphae</taxon>
        <taxon>Cyprinodontiformes</taxon>
        <taxon>Cyprinodontidae</taxon>
        <taxon>Cyprinodon</taxon>
    </lineage>
</organism>
<evidence type="ECO:0000256" key="2">
    <source>
        <dbReference type="SAM" id="Phobius"/>
    </source>
</evidence>
<feature type="compositionally biased region" description="Pro residues" evidence="1">
    <location>
        <begin position="125"/>
        <end position="163"/>
    </location>
</feature>
<feature type="transmembrane region" description="Helical" evidence="2">
    <location>
        <begin position="36"/>
        <end position="52"/>
    </location>
</feature>
<reference evidence="3" key="2">
    <citation type="submission" date="2025-09" db="UniProtKB">
        <authorList>
            <consortium name="Ensembl"/>
        </authorList>
    </citation>
    <scope>IDENTIFICATION</scope>
</reference>
<dbReference type="Ensembl" id="ENSCVAT00000017951.1">
    <property type="protein sequence ID" value="ENSCVAP00000011074.1"/>
    <property type="gene ID" value="ENSCVAG00000013284.1"/>
</dbReference>